<dbReference type="EMBL" id="CASHTH010002932">
    <property type="protein sequence ID" value="CAI8037393.1"/>
    <property type="molecule type" value="Genomic_DNA"/>
</dbReference>
<comment type="caution">
    <text evidence="1">The sequence shown here is derived from an EMBL/GenBank/DDBJ whole genome shotgun (WGS) entry which is preliminary data.</text>
</comment>
<dbReference type="Proteomes" id="UP001174909">
    <property type="component" value="Unassembled WGS sequence"/>
</dbReference>
<name>A0AA35SWY3_GEOBA</name>
<dbReference type="AlphaFoldDB" id="A0AA35SWY3"/>
<protein>
    <submittedName>
        <fullName evidence="1">Uncharacterized protein</fullName>
    </submittedName>
</protein>
<evidence type="ECO:0000313" key="1">
    <source>
        <dbReference type="EMBL" id="CAI8037393.1"/>
    </source>
</evidence>
<proteinExistence type="predicted"/>
<evidence type="ECO:0000313" key="2">
    <source>
        <dbReference type="Proteomes" id="UP001174909"/>
    </source>
</evidence>
<sequence>MYALDGWSDGVIVVTETYADGDDTYNTEERISRRRCQDVLFQPLNVTNLTCVRREYVTIDAVIDLKSIGTHVMVESHDTTTAYNFILEESSCESDITMDSVGSNITITIDPPTCPGWEDPNNLEYEAFLVYSETNNKTVKIAPILSVVNSYQLHGIPYGLYEFIVNATNSCREQCTLARTKFHIPEPTMDVTAQTNSAFHLMSVWISLLPAHVHRININGKSGSGKQPSDADLISLRRFLSLFTVLRLRALRPLS</sequence>
<gene>
    <name evidence="1" type="ORF">GBAR_LOCUS20911</name>
</gene>
<keyword evidence="2" id="KW-1185">Reference proteome</keyword>
<organism evidence="1 2">
    <name type="scientific">Geodia barretti</name>
    <name type="common">Barrett's horny sponge</name>
    <dbReference type="NCBI Taxonomy" id="519541"/>
    <lineage>
        <taxon>Eukaryota</taxon>
        <taxon>Metazoa</taxon>
        <taxon>Porifera</taxon>
        <taxon>Demospongiae</taxon>
        <taxon>Heteroscleromorpha</taxon>
        <taxon>Tetractinellida</taxon>
        <taxon>Astrophorina</taxon>
        <taxon>Geodiidae</taxon>
        <taxon>Geodia</taxon>
    </lineage>
</organism>
<accession>A0AA35SWY3</accession>
<reference evidence="1" key="1">
    <citation type="submission" date="2023-03" db="EMBL/GenBank/DDBJ databases">
        <authorList>
            <person name="Steffen K."/>
            <person name="Cardenas P."/>
        </authorList>
    </citation>
    <scope>NUCLEOTIDE SEQUENCE</scope>
</reference>